<organism evidence="1 2">
    <name type="scientific">Desulfuribacillus stibiiarsenatis</name>
    <dbReference type="NCBI Taxonomy" id="1390249"/>
    <lineage>
        <taxon>Bacteria</taxon>
        <taxon>Bacillati</taxon>
        <taxon>Bacillota</taxon>
        <taxon>Desulfuribacillia</taxon>
        <taxon>Desulfuribacillales</taxon>
        <taxon>Desulfuribacillaceae</taxon>
        <taxon>Desulfuribacillus</taxon>
    </lineage>
</organism>
<comment type="caution">
    <text evidence="1">The sequence shown here is derived from an EMBL/GenBank/DDBJ whole genome shotgun (WGS) entry which is preliminary data.</text>
</comment>
<reference evidence="1 2" key="1">
    <citation type="submission" date="2016-09" db="EMBL/GenBank/DDBJ databases">
        <title>Desulfuribacillus arsenicus sp. nov., an obligately anaerobic, dissimilatory arsenic- and antimonate-reducing bacterium isolated from anoxic sediments.</title>
        <authorList>
            <person name="Abin C.A."/>
            <person name="Hollibaugh J.T."/>
        </authorList>
    </citation>
    <scope>NUCLEOTIDE SEQUENCE [LARGE SCALE GENOMIC DNA]</scope>
    <source>
        <strain evidence="1 2">MLFW-2</strain>
    </source>
</reference>
<dbReference type="Proteomes" id="UP000095255">
    <property type="component" value="Unassembled WGS sequence"/>
</dbReference>
<dbReference type="AlphaFoldDB" id="A0A1E5L3B3"/>
<proteinExistence type="predicted"/>
<dbReference type="RefSeq" id="WP_069702980.1">
    <property type="nucleotide sequence ID" value="NZ_MJAT01000037.1"/>
</dbReference>
<dbReference type="EMBL" id="MJAT01000037">
    <property type="protein sequence ID" value="OEH84553.1"/>
    <property type="molecule type" value="Genomic_DNA"/>
</dbReference>
<dbReference type="OrthoDB" id="2800840at2"/>
<gene>
    <name evidence="1" type="ORF">BHU72_08580</name>
</gene>
<sequence>MNKDKIIIGLLILSLLFQWFSWSNIAILENQVNNLRNEIHSINSTVYSETSNVRQIVQGIREDAQWWGKDEVEFLKVTRERSTVKVSWQLKEYQDGASVQFYYQPSNQDTYIESKVTEVSKGYFSTTFEFENTLEPFIHSSIRRETYGPNQRDSYFQEEAITIMDDMKGGHPNQSIKYYISLTHAGNAQFTDVRYIDHGEIQHQLFKSLSVHGHIGKDNFHFSLFEEGKQNTQYNLVEAWVENRDEEFQLLERWEFELQDNYTSSGKKVVNQSENGYHPRNFQFNQSIPQDQLNQLYLVIQYPDNIKVERRIFTK</sequence>
<accession>A0A1E5L3B3</accession>
<evidence type="ECO:0000313" key="1">
    <source>
        <dbReference type="EMBL" id="OEH84553.1"/>
    </source>
</evidence>
<keyword evidence="2" id="KW-1185">Reference proteome</keyword>
<name>A0A1E5L3B3_9FIRM</name>
<protein>
    <submittedName>
        <fullName evidence="1">Uncharacterized protein</fullName>
    </submittedName>
</protein>
<dbReference type="STRING" id="1390249.BHU72_08580"/>
<evidence type="ECO:0000313" key="2">
    <source>
        <dbReference type="Proteomes" id="UP000095255"/>
    </source>
</evidence>